<comment type="caution">
    <text evidence="1">The sequence shown here is derived from an EMBL/GenBank/DDBJ whole genome shotgun (WGS) entry which is preliminary data.</text>
</comment>
<protein>
    <submittedName>
        <fullName evidence="1">Uncharacterized protein</fullName>
    </submittedName>
</protein>
<gene>
    <name evidence="1" type="ORF">Pint_34454</name>
</gene>
<organism evidence="1 2">
    <name type="scientific">Pistacia integerrima</name>
    <dbReference type="NCBI Taxonomy" id="434235"/>
    <lineage>
        <taxon>Eukaryota</taxon>
        <taxon>Viridiplantae</taxon>
        <taxon>Streptophyta</taxon>
        <taxon>Embryophyta</taxon>
        <taxon>Tracheophyta</taxon>
        <taxon>Spermatophyta</taxon>
        <taxon>Magnoliopsida</taxon>
        <taxon>eudicotyledons</taxon>
        <taxon>Gunneridae</taxon>
        <taxon>Pentapetalae</taxon>
        <taxon>rosids</taxon>
        <taxon>malvids</taxon>
        <taxon>Sapindales</taxon>
        <taxon>Anacardiaceae</taxon>
        <taxon>Pistacia</taxon>
    </lineage>
</organism>
<proteinExistence type="predicted"/>
<sequence>MSKANGGGGDANTASGTTAATAAAATAAAGAPTTGPAQQQQTQPYQWVPPQHHQQHPQQWMGMGMMQYPAAAMAMMQQQMMMYPQHYMAAYGGGNQYYQQQQQYHHQNGKHSNNNNNNHKLNGSINASNTNDETKTIWVGDLFHWMDETYLHTCFSHTGQVSNVKVIRNKHTGLSEGYGFVEFFTRAAADKVLQSYNGSVMPNTEQPFRLNWATFAGDRRIDSGSDLSIFVGDLAPDVTDAMLQETFSSKYPSVKGAKVIIDSNTGRSKGYGFVRFGDENERSRAMTEMNGVYCSSRPMRIDVATPKKASGYQQQYSSQALVLAGGHASNGARVQGSQSDGESNNATIFVGALDSDVSDEDLREPFSQFGEIVSVKIPVGKGCGFVQFANRKDAEGALQKLQGTVIGKQTVRLSWGRNPGNKQWRSDSNNHWNNGAHYGGHYYGGNGYALPPNQDPSMYAAATAVPGAS</sequence>
<accession>A0ACC0X5J1</accession>
<name>A0ACC0X5J1_9ROSI</name>
<dbReference type="EMBL" id="CM047749">
    <property type="protein sequence ID" value="KAJ0010921.1"/>
    <property type="molecule type" value="Genomic_DNA"/>
</dbReference>
<evidence type="ECO:0000313" key="1">
    <source>
        <dbReference type="EMBL" id="KAJ0010921.1"/>
    </source>
</evidence>
<reference evidence="2" key="1">
    <citation type="journal article" date="2023" name="G3 (Bethesda)">
        <title>Genome assembly and association tests identify interacting loci associated with vigor, precocity, and sex in interspecific pistachio rootstocks.</title>
        <authorList>
            <person name="Palmer W."/>
            <person name="Jacygrad E."/>
            <person name="Sagayaradj S."/>
            <person name="Cavanaugh K."/>
            <person name="Han R."/>
            <person name="Bertier L."/>
            <person name="Beede B."/>
            <person name="Kafkas S."/>
            <person name="Golino D."/>
            <person name="Preece J."/>
            <person name="Michelmore R."/>
        </authorList>
    </citation>
    <scope>NUCLEOTIDE SEQUENCE [LARGE SCALE GENOMIC DNA]</scope>
</reference>
<evidence type="ECO:0000313" key="2">
    <source>
        <dbReference type="Proteomes" id="UP001163603"/>
    </source>
</evidence>
<keyword evidence="2" id="KW-1185">Reference proteome</keyword>
<dbReference type="Proteomes" id="UP001163603">
    <property type="component" value="Chromosome 14"/>
</dbReference>